<evidence type="ECO:0000256" key="1">
    <source>
        <dbReference type="ARBA" id="ARBA00005495"/>
    </source>
</evidence>
<comment type="caution">
    <text evidence="6">The sequence shown here is derived from an EMBL/GenBank/DDBJ whole genome shotgun (WGS) entry which is preliminary data.</text>
</comment>
<keyword evidence="3" id="KW-0862">Zinc</keyword>
<organism evidence="6 7">
    <name type="scientific">Rhodalgimonas zhirmunskyi</name>
    <dbReference type="NCBI Taxonomy" id="2964767"/>
    <lineage>
        <taxon>Bacteria</taxon>
        <taxon>Pseudomonadati</taxon>
        <taxon>Pseudomonadota</taxon>
        <taxon>Alphaproteobacteria</taxon>
        <taxon>Rhodobacterales</taxon>
        <taxon>Roseobacteraceae</taxon>
        <taxon>Rhodalgimonas</taxon>
    </lineage>
</organism>
<feature type="domain" description="CENP-V/GFA" evidence="5">
    <location>
        <begin position="2"/>
        <end position="117"/>
    </location>
</feature>
<protein>
    <submittedName>
        <fullName evidence="6">GFA family protein</fullName>
    </submittedName>
</protein>
<dbReference type="SUPFAM" id="SSF51316">
    <property type="entry name" value="Mss4-like"/>
    <property type="match status" value="1"/>
</dbReference>
<evidence type="ECO:0000259" key="5">
    <source>
        <dbReference type="PROSITE" id="PS51891"/>
    </source>
</evidence>
<keyword evidence="7" id="KW-1185">Reference proteome</keyword>
<evidence type="ECO:0000313" key="6">
    <source>
        <dbReference type="EMBL" id="MDQ2094213.1"/>
    </source>
</evidence>
<dbReference type="PANTHER" id="PTHR33337">
    <property type="entry name" value="GFA DOMAIN-CONTAINING PROTEIN"/>
    <property type="match status" value="1"/>
</dbReference>
<keyword evidence="4" id="KW-0456">Lyase</keyword>
<dbReference type="Proteomes" id="UP001227162">
    <property type="component" value="Unassembled WGS sequence"/>
</dbReference>
<dbReference type="PANTHER" id="PTHR33337:SF40">
    <property type="entry name" value="CENP-V_GFA DOMAIN-CONTAINING PROTEIN-RELATED"/>
    <property type="match status" value="1"/>
</dbReference>
<evidence type="ECO:0000256" key="4">
    <source>
        <dbReference type="ARBA" id="ARBA00023239"/>
    </source>
</evidence>
<proteinExistence type="inferred from homology"/>
<dbReference type="GO" id="GO:0016846">
    <property type="term" value="F:carbon-sulfur lyase activity"/>
    <property type="evidence" value="ECO:0007669"/>
    <property type="project" value="InterPro"/>
</dbReference>
<dbReference type="PROSITE" id="PS51891">
    <property type="entry name" value="CENP_V_GFA"/>
    <property type="match status" value="1"/>
</dbReference>
<evidence type="ECO:0000313" key="7">
    <source>
        <dbReference type="Proteomes" id="UP001227162"/>
    </source>
</evidence>
<dbReference type="RefSeq" id="WP_317625823.1">
    <property type="nucleotide sequence ID" value="NZ_JANFFA010000002.1"/>
</dbReference>
<dbReference type="AlphaFoldDB" id="A0AAJ1UAE0"/>
<dbReference type="Pfam" id="PF04828">
    <property type="entry name" value="GFA"/>
    <property type="match status" value="1"/>
</dbReference>
<dbReference type="InterPro" id="IPR006913">
    <property type="entry name" value="CENP-V/GFA"/>
</dbReference>
<sequence length="129" mass="14442">MHTGHCLCGATRFTIALDTLRQPSACHCSQCRRSSGHLWGGTTVMNDELTLDAGDNLKWFRSSEWAERGFCSACGSSLFYRPVNSDHLSVAIGCIDPPTDTRFKRHIFVADKGDYYEIGEDGIPRFETY</sequence>
<keyword evidence="2" id="KW-0479">Metal-binding</keyword>
<evidence type="ECO:0000256" key="3">
    <source>
        <dbReference type="ARBA" id="ARBA00022833"/>
    </source>
</evidence>
<dbReference type="Gene3D" id="3.90.1590.10">
    <property type="entry name" value="glutathione-dependent formaldehyde- activating enzyme (gfa)"/>
    <property type="match status" value="1"/>
</dbReference>
<reference evidence="6" key="2">
    <citation type="submission" date="2023-04" db="EMBL/GenBank/DDBJ databases">
        <title>'Rhodoalgimonas zhirmunskyi' gen. nov., isolated from a red alga.</title>
        <authorList>
            <person name="Nedashkovskaya O.I."/>
            <person name="Otstavnykh N.Y."/>
            <person name="Bystritskaya E.P."/>
            <person name="Balabanova L.A."/>
            <person name="Isaeva M.P."/>
        </authorList>
    </citation>
    <scope>NUCLEOTIDE SEQUENCE</scope>
    <source>
        <strain evidence="6">10Alg 79</strain>
    </source>
</reference>
<dbReference type="GO" id="GO:0046872">
    <property type="term" value="F:metal ion binding"/>
    <property type="evidence" value="ECO:0007669"/>
    <property type="project" value="UniProtKB-KW"/>
</dbReference>
<accession>A0AAJ1UAE0</accession>
<reference evidence="6" key="1">
    <citation type="submission" date="2022-07" db="EMBL/GenBank/DDBJ databases">
        <authorList>
            <person name="Otstavnykh N."/>
            <person name="Isaeva M."/>
            <person name="Bystritskaya E."/>
        </authorList>
    </citation>
    <scope>NUCLEOTIDE SEQUENCE</scope>
    <source>
        <strain evidence="6">10Alg 79</strain>
    </source>
</reference>
<dbReference type="EMBL" id="JANFFA010000002">
    <property type="protein sequence ID" value="MDQ2094213.1"/>
    <property type="molecule type" value="Genomic_DNA"/>
</dbReference>
<name>A0AAJ1UAE0_9RHOB</name>
<comment type="similarity">
    <text evidence="1">Belongs to the Gfa family.</text>
</comment>
<evidence type="ECO:0000256" key="2">
    <source>
        <dbReference type="ARBA" id="ARBA00022723"/>
    </source>
</evidence>
<dbReference type="InterPro" id="IPR011057">
    <property type="entry name" value="Mss4-like_sf"/>
</dbReference>
<gene>
    <name evidence="6" type="ORF">NOI20_08835</name>
</gene>